<comment type="caution">
    <text evidence="3">The sequence shown here is derived from an EMBL/GenBank/DDBJ whole genome shotgun (WGS) entry which is preliminary data.</text>
</comment>
<sequence length="44" mass="5129">MARLRAINFNQNNKSIDVSTLKSGIYFLQMEVNGRMETVKIIKR</sequence>
<dbReference type="EMBL" id="JAHZSV010000010">
    <property type="protein sequence ID" value="MBW8200027.1"/>
    <property type="molecule type" value="Genomic_DNA"/>
</dbReference>
<evidence type="ECO:0000313" key="3">
    <source>
        <dbReference type="EMBL" id="MBW8200027.1"/>
    </source>
</evidence>
<evidence type="ECO:0000313" key="4">
    <source>
        <dbReference type="Proteomes" id="UP001196136"/>
    </source>
</evidence>
<dbReference type="InterPro" id="IPR026444">
    <property type="entry name" value="Secre_tail"/>
</dbReference>
<reference evidence="3 4" key="1">
    <citation type="submission" date="2021-08" db="EMBL/GenBank/DDBJ databases">
        <title>Muricauda profundi sp. nov., a marine bacterium isolated from deep seawater of the Mariana Trench.</title>
        <authorList>
            <person name="Wei Y."/>
        </authorList>
    </citation>
    <scope>NUCLEOTIDE SEQUENCE [LARGE SCALE GENOMIC DNA]</scope>
    <source>
        <strain evidence="3 4">W52</strain>
    </source>
</reference>
<dbReference type="Pfam" id="PF18962">
    <property type="entry name" value="Por_Secre_tail"/>
    <property type="match status" value="1"/>
</dbReference>
<keyword evidence="1" id="KW-0732">Signal</keyword>
<accession>A0ABS7ER11</accession>
<dbReference type="NCBIfam" id="TIGR04183">
    <property type="entry name" value="Por_Secre_tail"/>
    <property type="match status" value="1"/>
</dbReference>
<protein>
    <submittedName>
        <fullName evidence="3">T9SS type A sorting domain-containing protein</fullName>
    </submittedName>
</protein>
<organism evidence="3 4">
    <name type="scientific">Flagellimonas abyssi</name>
    <dbReference type="NCBI Taxonomy" id="2864871"/>
    <lineage>
        <taxon>Bacteria</taxon>
        <taxon>Pseudomonadati</taxon>
        <taxon>Bacteroidota</taxon>
        <taxon>Flavobacteriia</taxon>
        <taxon>Flavobacteriales</taxon>
        <taxon>Flavobacteriaceae</taxon>
        <taxon>Flagellimonas</taxon>
    </lineage>
</organism>
<keyword evidence="4" id="KW-1185">Reference proteome</keyword>
<feature type="domain" description="Secretion system C-terminal sorting" evidence="2">
    <location>
        <begin position="8"/>
        <end position="42"/>
    </location>
</feature>
<name>A0ABS7ER11_9FLAO</name>
<evidence type="ECO:0000256" key="1">
    <source>
        <dbReference type="ARBA" id="ARBA00022729"/>
    </source>
</evidence>
<proteinExistence type="predicted"/>
<dbReference type="RefSeq" id="WP_220113598.1">
    <property type="nucleotide sequence ID" value="NZ_JAHZSV010000010.1"/>
</dbReference>
<evidence type="ECO:0000259" key="2">
    <source>
        <dbReference type="Pfam" id="PF18962"/>
    </source>
</evidence>
<dbReference type="Proteomes" id="UP001196136">
    <property type="component" value="Unassembled WGS sequence"/>
</dbReference>
<gene>
    <name evidence="3" type="ORF">K1F36_09315</name>
</gene>